<dbReference type="InterPro" id="IPR011990">
    <property type="entry name" value="TPR-like_helical_dom_sf"/>
</dbReference>
<sequence>MKKNIIRPGETCDDFFELLSGTVIEKDIASMRKSKKITITQLKSIYELGVKFYTDFQFKEAEIVFSAYVGLNPYDHRGPGCLAAIFLEKGQFKKALEVLNILKTFPTNDLDETILNISLCHYKLNEYTEASVTWLIVKEDNLNDFYLQRYHYLKSQLSPYLP</sequence>
<keyword evidence="2" id="KW-1185">Reference proteome</keyword>
<dbReference type="RefSeq" id="WP_168826346.1">
    <property type="nucleotide sequence ID" value="NZ_JABAEB010000009.1"/>
</dbReference>
<accession>A0ABX1KSJ9</accession>
<name>A0ABX1KSJ9_9GAMM</name>
<evidence type="ECO:0000313" key="1">
    <source>
        <dbReference type="EMBL" id="NLQ24312.1"/>
    </source>
</evidence>
<dbReference type="Proteomes" id="UP000527352">
    <property type="component" value="Unassembled WGS sequence"/>
</dbReference>
<dbReference type="SUPFAM" id="SSF48452">
    <property type="entry name" value="TPR-like"/>
    <property type="match status" value="1"/>
</dbReference>
<proteinExistence type="predicted"/>
<comment type="caution">
    <text evidence="1">The sequence shown here is derived from an EMBL/GenBank/DDBJ whole genome shotgun (WGS) entry which is preliminary data.</text>
</comment>
<reference evidence="1 2" key="1">
    <citation type="submission" date="2020-04" db="EMBL/GenBank/DDBJ databases">
        <title>The first description of lens atrophy caused by putative novel Shewanella sp. that is a new emerging pathogen for cultured rainbow trout?</title>
        <authorList>
            <person name="Saticioglu I.B."/>
            <person name="Duman M."/>
            <person name="Altun S."/>
        </authorList>
    </citation>
    <scope>NUCLEOTIDE SEQUENCE [LARGE SCALE GENOMIC DNA]</scope>
    <source>
        <strain evidence="1 2">S-1</strain>
    </source>
</reference>
<dbReference type="EMBL" id="JABAEB010000009">
    <property type="protein sequence ID" value="NLQ24312.1"/>
    <property type="molecule type" value="Genomic_DNA"/>
</dbReference>
<evidence type="ECO:0000313" key="2">
    <source>
        <dbReference type="Proteomes" id="UP000527352"/>
    </source>
</evidence>
<organism evidence="1 2">
    <name type="scientific">Shewanella oncorhynchi</name>
    <dbReference type="NCBI Taxonomy" id="2726434"/>
    <lineage>
        <taxon>Bacteria</taxon>
        <taxon>Pseudomonadati</taxon>
        <taxon>Pseudomonadota</taxon>
        <taxon>Gammaproteobacteria</taxon>
        <taxon>Alteromonadales</taxon>
        <taxon>Shewanellaceae</taxon>
        <taxon>Shewanella</taxon>
    </lineage>
</organism>
<gene>
    <name evidence="1" type="ORF">HGO26_15690</name>
</gene>
<dbReference type="Gene3D" id="1.25.40.10">
    <property type="entry name" value="Tetratricopeptide repeat domain"/>
    <property type="match status" value="1"/>
</dbReference>
<protein>
    <submittedName>
        <fullName evidence="1">Regulator</fullName>
    </submittedName>
</protein>